<organism evidence="1 2">
    <name type="scientific">Trifolium pratense</name>
    <name type="common">Red clover</name>
    <dbReference type="NCBI Taxonomy" id="57577"/>
    <lineage>
        <taxon>Eukaryota</taxon>
        <taxon>Viridiplantae</taxon>
        <taxon>Streptophyta</taxon>
        <taxon>Embryophyta</taxon>
        <taxon>Tracheophyta</taxon>
        <taxon>Spermatophyta</taxon>
        <taxon>Magnoliopsida</taxon>
        <taxon>eudicotyledons</taxon>
        <taxon>Gunneridae</taxon>
        <taxon>Pentapetalae</taxon>
        <taxon>rosids</taxon>
        <taxon>fabids</taxon>
        <taxon>Fabales</taxon>
        <taxon>Fabaceae</taxon>
        <taxon>Papilionoideae</taxon>
        <taxon>50 kb inversion clade</taxon>
        <taxon>NPAAA clade</taxon>
        <taxon>Hologalegina</taxon>
        <taxon>IRL clade</taxon>
        <taxon>Trifolieae</taxon>
        <taxon>Trifolium</taxon>
    </lineage>
</organism>
<gene>
    <name evidence="1" type="ORF">MILVUS5_LOCUS28632</name>
</gene>
<dbReference type="EMBL" id="CASHSV030000409">
    <property type="protein sequence ID" value="CAJ2663146.1"/>
    <property type="molecule type" value="Genomic_DNA"/>
</dbReference>
<protein>
    <submittedName>
        <fullName evidence="1">Uncharacterized protein</fullName>
    </submittedName>
</protein>
<comment type="caution">
    <text evidence="1">The sequence shown here is derived from an EMBL/GenBank/DDBJ whole genome shotgun (WGS) entry which is preliminary data.</text>
</comment>
<name>A0ACB0L1F3_TRIPR</name>
<evidence type="ECO:0000313" key="1">
    <source>
        <dbReference type="EMBL" id="CAJ2663146.1"/>
    </source>
</evidence>
<keyword evidence="2" id="KW-1185">Reference proteome</keyword>
<evidence type="ECO:0000313" key="2">
    <source>
        <dbReference type="Proteomes" id="UP001177021"/>
    </source>
</evidence>
<proteinExistence type="predicted"/>
<reference evidence="1" key="1">
    <citation type="submission" date="2023-10" db="EMBL/GenBank/DDBJ databases">
        <authorList>
            <person name="Rodriguez Cubillos JULIANA M."/>
            <person name="De Vega J."/>
        </authorList>
    </citation>
    <scope>NUCLEOTIDE SEQUENCE</scope>
</reference>
<sequence>MFITSTTTTPPTTTPQPPSQSPSSPPPPPPPPPQPPSQSQPPIPPPSPTGPTPDLSPHTISISNNDQEDEIVPESLTTTPPTTTPQPPSQSPSSPPPPPPPQPPSQPPIPPPSPTGPTPDLSPHTISISNNDQEDEIVPEAPTSITPTTTTFRQRAQTFTIAIFLQLLFALLNLFAKLSMDDGRSSFVFVAYRSIVAFMVVTPFALYFQWNQLPKITTGIFFRILATSLLGLLDQNLYLLGMKYTTATYATAMSNLLPVITFILACIHRTETINLGSRRHQAKVLGTILIVLGAMVMTMVKGSILFGTVGAINHGQHGGSHTIVGLIFILLGCTSFAYSSILQTILINEYHFPALSLVSTNSFLGSIGGLIVAWIVESQPSYTVWKIFRWDLTLLSIIYAGVFCTGIGYYLEGVVMQARGPVYVSSFGPLCMIFVAVLEVFLLGEQLLLGRLIGAVVICVGLYCALWGRAKDVTRSSQDARDENHIP</sequence>
<accession>A0ACB0L1F3</accession>
<dbReference type="Proteomes" id="UP001177021">
    <property type="component" value="Unassembled WGS sequence"/>
</dbReference>